<sequence>MGANTSRDHHLVPKYWLRAFSEDGHVRGRWRSGAEHRTPVRRAAVARDFNTDPLAEGEQRVALETYLDHHVDGPCAPVLRAVREGRWPLDGAQHALVLDALAWQVVRTQAFRSFDEQVGRQLLPVLWASEAVGFCEEQLRRPLSDVERMEVFWTAVRTAPGPSVVADPRSALRAMIRASERTRDLLTVPGRRLVVLRSAEPLLVLGDSGVALRRKDGTFGLTPPLLPETVEVFAPLSPTCLLISTPRAHYRPHQGLTRRIAAKANAGAAAWCQDAVYRLPSMPWPARLRLSGAPLEVRPPRLTAVPTQQRPGPAPAHPEIHRSELRSLLDQFTPADQPKALGVMLAEAELIRTIRAKGDA</sequence>
<evidence type="ECO:0000313" key="1">
    <source>
        <dbReference type="EMBL" id="WTY93377.1"/>
    </source>
</evidence>
<evidence type="ECO:0000313" key="2">
    <source>
        <dbReference type="EMBL" id="WTY99998.1"/>
    </source>
</evidence>
<accession>A0AAU3GK13</accession>
<reference evidence="1" key="1">
    <citation type="submission" date="2022-10" db="EMBL/GenBank/DDBJ databases">
        <title>The complete genomes of actinobacterial strains from the NBC collection.</title>
        <authorList>
            <person name="Joergensen T.S."/>
            <person name="Alvarez Arevalo M."/>
            <person name="Sterndorff E.B."/>
            <person name="Faurdal D."/>
            <person name="Vuksanovic O."/>
            <person name="Mourched A.-S."/>
            <person name="Charusanti P."/>
            <person name="Shaw S."/>
            <person name="Blin K."/>
            <person name="Weber T."/>
        </authorList>
    </citation>
    <scope>NUCLEOTIDE SEQUENCE</scope>
    <source>
        <strain evidence="1">NBC_01401</strain>
    </source>
</reference>
<gene>
    <name evidence="1" type="ORF">OG626_00010</name>
    <name evidence="2" type="ORF">OG626_36395</name>
</gene>
<dbReference type="AlphaFoldDB" id="A0AAU3GK13"/>
<dbReference type="InterPro" id="IPR025332">
    <property type="entry name" value="DUF4238"/>
</dbReference>
<name>A0AAU3GK13_9ACTN</name>
<proteinExistence type="predicted"/>
<dbReference type="EMBL" id="CP109535">
    <property type="protein sequence ID" value="WTY93377.1"/>
    <property type="molecule type" value="Genomic_DNA"/>
</dbReference>
<protein>
    <submittedName>
        <fullName evidence="1">DUF4238 domain-containing protein</fullName>
    </submittedName>
</protein>
<organism evidence="1">
    <name type="scientific">Streptomyces sp. NBC_01401</name>
    <dbReference type="NCBI Taxonomy" id="2903854"/>
    <lineage>
        <taxon>Bacteria</taxon>
        <taxon>Bacillati</taxon>
        <taxon>Actinomycetota</taxon>
        <taxon>Actinomycetes</taxon>
        <taxon>Kitasatosporales</taxon>
        <taxon>Streptomycetaceae</taxon>
        <taxon>Streptomyces</taxon>
    </lineage>
</organism>
<dbReference type="EMBL" id="CP109535">
    <property type="protein sequence ID" value="WTY99998.1"/>
    <property type="molecule type" value="Genomic_DNA"/>
</dbReference>
<dbReference type="Pfam" id="PF14022">
    <property type="entry name" value="DUF4238"/>
    <property type="match status" value="1"/>
</dbReference>